<dbReference type="Proteomes" id="UP000199323">
    <property type="component" value="Unassembled WGS sequence"/>
</dbReference>
<proteinExistence type="inferred from homology"/>
<keyword evidence="5" id="KW-1185">Reference proteome</keyword>
<protein>
    <submittedName>
        <fullName evidence="4">Carbohydrate ABC transporter substrate-binding protein, CUT1 family</fullName>
    </submittedName>
</protein>
<dbReference type="Pfam" id="PF01547">
    <property type="entry name" value="SBP_bac_1"/>
    <property type="match status" value="1"/>
</dbReference>
<dbReference type="PANTHER" id="PTHR43649">
    <property type="entry name" value="ARABINOSE-BINDING PROTEIN-RELATED"/>
    <property type="match status" value="1"/>
</dbReference>
<dbReference type="SUPFAM" id="SSF53850">
    <property type="entry name" value="Periplasmic binding protein-like II"/>
    <property type="match status" value="1"/>
</dbReference>
<accession>A0A1I2J041</accession>
<evidence type="ECO:0000256" key="2">
    <source>
        <dbReference type="ARBA" id="ARBA00022448"/>
    </source>
</evidence>
<dbReference type="CDD" id="cd14750">
    <property type="entry name" value="PBP2_TMBP"/>
    <property type="match status" value="1"/>
</dbReference>
<evidence type="ECO:0000256" key="3">
    <source>
        <dbReference type="ARBA" id="ARBA00022729"/>
    </source>
</evidence>
<sequence length="421" mass="45335">MWWTRIAARGALVLVLVVVACVGGSGVVPHGAGRGPITLATGRDLTGYLQRVLDGWNAAHPAERVTLVQLPEAADEVHAQMADSLGSRSDRFDVLNIDVTWTAEFAEAGWIAPLDRDALPMDRLLPSVTSTATFRGRLYAMPYVTNAGLLYYRKDILDRAGVRPPTTWAELEQDARTLAPRYGLEGYAGQFLPYEGLTVNVAEALRAAGGAILADDGRTVTVDSAAARDGLDVLARGVREGWIPREALTFKEEESRAAFEDGRLLFLRNWPYVYDLASAEDSKVAGKFGAVPLPGAGGATSSVLGGSNLAVNSRSRHPRTAADLLAYLTSEGVQRKVLTLGSLPPVWVSLYHDPALIRRYPYLPVLERSVAGAAPRPKSPAYEQVSLAVAAVTSDVLRQQVPTSVALERLDQELRRIVGTG</sequence>
<dbReference type="RefSeq" id="WP_093715735.1">
    <property type="nucleotide sequence ID" value="NZ_FONG01000015.1"/>
</dbReference>
<reference evidence="4 5" key="1">
    <citation type="submission" date="2016-10" db="EMBL/GenBank/DDBJ databases">
        <authorList>
            <person name="de Groot N.N."/>
        </authorList>
    </citation>
    <scope>NUCLEOTIDE SEQUENCE [LARGE SCALE GENOMIC DNA]</scope>
    <source>
        <strain evidence="4 5">CGMCC 4.3510</strain>
    </source>
</reference>
<dbReference type="STRING" id="380248.SAMN05216251_115113"/>
<dbReference type="PROSITE" id="PS51257">
    <property type="entry name" value="PROKAR_LIPOPROTEIN"/>
    <property type="match status" value="1"/>
</dbReference>
<keyword evidence="3" id="KW-0732">Signal</keyword>
<evidence type="ECO:0000313" key="4">
    <source>
        <dbReference type="EMBL" id="SFF47358.1"/>
    </source>
</evidence>
<comment type="similarity">
    <text evidence="1">Belongs to the bacterial solute-binding protein 1 family.</text>
</comment>
<name>A0A1I2J041_9ACTN</name>
<gene>
    <name evidence="4" type="ORF">SAMN05216251_115113</name>
</gene>
<evidence type="ECO:0000256" key="1">
    <source>
        <dbReference type="ARBA" id="ARBA00008520"/>
    </source>
</evidence>
<dbReference type="AlphaFoldDB" id="A0A1I2J041"/>
<keyword evidence="2" id="KW-0813">Transport</keyword>
<dbReference type="Gene3D" id="3.40.190.10">
    <property type="entry name" value="Periplasmic binding protein-like II"/>
    <property type="match status" value="2"/>
</dbReference>
<dbReference type="OrthoDB" id="3495561at2"/>
<dbReference type="PANTHER" id="PTHR43649:SF34">
    <property type="entry name" value="ABC TRANSPORTER PERIPLASMIC-BINDING PROTEIN YCJN-RELATED"/>
    <property type="match status" value="1"/>
</dbReference>
<dbReference type="EMBL" id="FONG01000015">
    <property type="protein sequence ID" value="SFF47358.1"/>
    <property type="molecule type" value="Genomic_DNA"/>
</dbReference>
<evidence type="ECO:0000313" key="5">
    <source>
        <dbReference type="Proteomes" id="UP000199323"/>
    </source>
</evidence>
<dbReference type="InterPro" id="IPR050490">
    <property type="entry name" value="Bact_solute-bd_prot1"/>
</dbReference>
<organism evidence="4 5">
    <name type="scientific">Actinacidiphila alni</name>
    <dbReference type="NCBI Taxonomy" id="380248"/>
    <lineage>
        <taxon>Bacteria</taxon>
        <taxon>Bacillati</taxon>
        <taxon>Actinomycetota</taxon>
        <taxon>Actinomycetes</taxon>
        <taxon>Kitasatosporales</taxon>
        <taxon>Streptomycetaceae</taxon>
        <taxon>Actinacidiphila</taxon>
    </lineage>
</organism>
<dbReference type="InterPro" id="IPR006059">
    <property type="entry name" value="SBP"/>
</dbReference>